<dbReference type="InterPro" id="IPR044714">
    <property type="entry name" value="AtSIBP1-like"/>
</dbReference>
<evidence type="ECO:0000256" key="1">
    <source>
        <dbReference type="SAM" id="MobiDB-lite"/>
    </source>
</evidence>
<dbReference type="EMBL" id="CAMXCT020001879">
    <property type="protein sequence ID" value="CAL1147183.1"/>
    <property type="molecule type" value="Genomic_DNA"/>
</dbReference>
<dbReference type="Pfam" id="PF00651">
    <property type="entry name" value="BTB"/>
    <property type="match status" value="3"/>
</dbReference>
<dbReference type="PROSITE" id="PS50097">
    <property type="entry name" value="BTB"/>
    <property type="match status" value="4"/>
</dbReference>
<feature type="domain" description="BTB" evidence="2">
    <location>
        <begin position="937"/>
        <end position="997"/>
    </location>
</feature>
<reference evidence="4" key="2">
    <citation type="submission" date="2024-04" db="EMBL/GenBank/DDBJ databases">
        <authorList>
            <person name="Chen Y."/>
            <person name="Shah S."/>
            <person name="Dougan E. K."/>
            <person name="Thang M."/>
            <person name="Chan C."/>
        </authorList>
    </citation>
    <scope>NUCLEOTIDE SEQUENCE [LARGE SCALE GENOMIC DNA]</scope>
</reference>
<feature type="domain" description="BTB" evidence="2">
    <location>
        <begin position="170"/>
        <end position="230"/>
    </location>
</feature>
<comment type="caution">
    <text evidence="3">The sequence shown here is derived from an EMBL/GenBank/DDBJ whole genome shotgun (WGS) entry which is preliminary data.</text>
</comment>
<protein>
    <submittedName>
        <fullName evidence="5">BTB domain-containing protein</fullName>
    </submittedName>
</protein>
<evidence type="ECO:0000313" key="3">
    <source>
        <dbReference type="EMBL" id="CAI3993808.1"/>
    </source>
</evidence>
<gene>
    <name evidence="3" type="ORF">C1SCF055_LOCUS20519</name>
</gene>
<evidence type="ECO:0000313" key="4">
    <source>
        <dbReference type="EMBL" id="CAL1147183.1"/>
    </source>
</evidence>
<proteinExistence type="predicted"/>
<dbReference type="InterPro" id="IPR000210">
    <property type="entry name" value="BTB/POZ_dom"/>
</dbReference>
<dbReference type="SMART" id="SM00225">
    <property type="entry name" value="BTB"/>
    <property type="match status" value="5"/>
</dbReference>
<dbReference type="PANTHER" id="PTHR46672:SF8">
    <property type="entry name" value="BTB DOMAIN-CONTAINING PROTEIN"/>
    <property type="match status" value="1"/>
</dbReference>
<reference evidence="3" key="1">
    <citation type="submission" date="2022-10" db="EMBL/GenBank/DDBJ databases">
        <authorList>
            <person name="Chen Y."/>
            <person name="Dougan E. K."/>
            <person name="Chan C."/>
            <person name="Rhodes N."/>
            <person name="Thang M."/>
        </authorList>
    </citation>
    <scope>NUCLEOTIDE SEQUENCE</scope>
</reference>
<dbReference type="PANTHER" id="PTHR46672">
    <property type="entry name" value="OS08G0495500 PROTEIN-RELATED"/>
    <property type="match status" value="1"/>
</dbReference>
<feature type="domain" description="BTB" evidence="2">
    <location>
        <begin position="1636"/>
        <end position="1703"/>
    </location>
</feature>
<feature type="region of interest" description="Disordered" evidence="1">
    <location>
        <begin position="725"/>
        <end position="749"/>
    </location>
</feature>
<dbReference type="EMBL" id="CAMXCT010001879">
    <property type="protein sequence ID" value="CAI3993808.1"/>
    <property type="molecule type" value="Genomic_DNA"/>
</dbReference>
<dbReference type="EMBL" id="CAMXCT030001879">
    <property type="protein sequence ID" value="CAL4781120.1"/>
    <property type="molecule type" value="Genomic_DNA"/>
</dbReference>
<feature type="domain" description="BTB" evidence="2">
    <location>
        <begin position="558"/>
        <end position="625"/>
    </location>
</feature>
<evidence type="ECO:0000259" key="2">
    <source>
        <dbReference type="PROSITE" id="PS50097"/>
    </source>
</evidence>
<keyword evidence="6" id="KW-1185">Reference proteome</keyword>
<sequence>MPQTELFWALLEDGHPLEDLKKLNLEGFDWSERRGGTTLLVARIAKALYNSKENDEQALNTIEWLICSGASIEQRCTGGKTKLWLKERPHVPEVELEGLNAISFVQALQAKMRQHLSEWSAHETFLVRVMSCFARASSRASSSSMVGPRVSIHEGIAQLWEKSLAAKDSHDLTIETADGMVTAHAHMLKAASSVVAAMLASPMKEGQAQRIEVKDTSGKAVSLFLEILYTCSAQDEPERETALGALDLAHRWHVEAVIAILTDLLAGMITDEGFTAIAEHAVLKGLDRLKTAAKNFGAESAKVQADLKEGRLPAAVLQLFPAAPKPSKPDEPKRIVLWPCPRRRARQQARRDDLQLTFCAPRVPVVEGLPGLKGNCSAAIAASASRSVAQMAQAELLWALLDGHHPVEDLKEVDVAGVNWSSRSLDGKTLMVSFIHKVLCQPKSKFDAGLKTIEWLVHSGASIEQKCTGGETEMFFTKDQENTTVKLECKGRSAISYVKGWQQKLRGLPCWQAEFDFLPRILICFARASNRMSNRPRVSIDEGIAELWEKSLAAKDSHDLTIETADGVVTAHAHMLKAASSVVTAMLESPMKEGKAHRIEIKDTSSKAASLFLETLGFSPLGFPESPGVARILYTCSAQDEPDHEIALHALDLAHRWQVEAVVEILTDLLAGMITDESFAGIAEHAILKGIERLKAPARRFGAESAKVQADLKASRLPAAVAQLFHGGSKPSKPSEQKPKRRVCHKQKTRSWTASQVNAQSGFHRTLGMAPAELFFSLLEDGYPLEGLKKIDLEGFDWSSRHESGQTLLVVRIANAMIQPQERFEDALETIEWLIRSGASTEQKCTGGQWNFCLPHKPETPAVPVQCKGLSAISFVRVVVQKMRDNLKDWKREEAFLVKVMARFAAAFSLSAAGPRVSIHEGIAELWEKSLAAKESHDLTIVTADGVVTAHAHMLKAASAVVAAMLGSPMKEGKAQRIEIKDTAGKAVSLFLEILYTCSVPDELDHQSALHALDLAHRWQVDVVVTILSDLLAGMITDESFSVIAEHAILKGLERLKAAAQRFGAESKKVQADLKAGRLPAVVVLLFHGGSPSKSNEPKPKTHWDTQAGNFESVANCRFMLHAEEQDELFWALLLDGHPLQDLKTLNLEGFDWSARDDEGKTLMVAHIDGALARPKDRFEDALNCIEWLIRSGARIGQKCTGGESHVWRKSDKAGTIIKVKCNGLNAISFVQAWREKMEEKLTVWRDEDAFLVKVMSRFAAASNAIAAGPRVSVPEGITELWEKSLAAKGSHDLTMETADGIVTAHAHMLKAASSVVAAMLESPMKEGKFQWIEVKDTSSKAVILYTCSVPDELDHQSALHALDLAHRWQVDVVVAILSDLLAGMITDESFAVIAEHAILKGLERLKAAILRFGAESKKVQADLKAGRLPGVAQLFPSKPSKSNEPKPKLIPRLRCESAFGAVEQVDQDLLLSIILGSLASFRPGLDLKKIDLEGFNWSTRFDTGQTLLVRCIRNALVLPEEKKGERLKIIDWLIGSGASIEQACTGGQSIYCWSSKPEIKEIKVQCKDLSAIAYVRVLRGLMRENLEHWKAQDDFLAQVLSLFAASSPSASRHRVPIDEGIAELWEKSLAAKESHDLTIETADGLVTAHAHMLKAASAVVTAMLDSPMKEGKAQRIEVKDASSKAVSLFLEILYTCSAQAEPDHETALGALDLAHRWQVEVVVEILIDLLAGTHLLTGMITDESFVAITEEAVLKGLERLKTAAQRFGAESQKVQADLKADRLPAAVAQLFHGSKPSKPSESTPKRRRM</sequence>
<evidence type="ECO:0000313" key="6">
    <source>
        <dbReference type="Proteomes" id="UP001152797"/>
    </source>
</evidence>
<name>A0A9P1CMY2_9DINO</name>
<organism evidence="3">
    <name type="scientific">Cladocopium goreaui</name>
    <dbReference type="NCBI Taxonomy" id="2562237"/>
    <lineage>
        <taxon>Eukaryota</taxon>
        <taxon>Sar</taxon>
        <taxon>Alveolata</taxon>
        <taxon>Dinophyceae</taxon>
        <taxon>Suessiales</taxon>
        <taxon>Symbiodiniaceae</taxon>
        <taxon>Cladocopium</taxon>
    </lineage>
</organism>
<dbReference type="CDD" id="cd18186">
    <property type="entry name" value="BTB_POZ_ZBTB_KLHL-like"/>
    <property type="match status" value="5"/>
</dbReference>
<accession>A0A9P1CMY2</accession>
<feature type="compositionally biased region" description="Basic residues" evidence="1">
    <location>
        <begin position="739"/>
        <end position="749"/>
    </location>
</feature>
<dbReference type="Proteomes" id="UP001152797">
    <property type="component" value="Unassembled WGS sequence"/>
</dbReference>
<dbReference type="Gene3D" id="3.30.710.10">
    <property type="entry name" value="Potassium Channel Kv1.1, Chain A"/>
    <property type="match status" value="5"/>
</dbReference>
<dbReference type="SUPFAM" id="SSF54695">
    <property type="entry name" value="POZ domain"/>
    <property type="match status" value="5"/>
</dbReference>
<evidence type="ECO:0000313" key="5">
    <source>
        <dbReference type="EMBL" id="CAL4781120.1"/>
    </source>
</evidence>
<dbReference type="InterPro" id="IPR011333">
    <property type="entry name" value="SKP1/BTB/POZ_sf"/>
</dbReference>